<dbReference type="InterPro" id="IPR036264">
    <property type="entry name" value="Bact_exopeptidase_dim_dom"/>
</dbReference>
<feature type="binding site" evidence="1">
    <location>
        <position position="147"/>
    </location>
    <ligand>
        <name>Mn(2+)</name>
        <dbReference type="ChEBI" id="CHEBI:29035"/>
        <label>2</label>
    </ligand>
</feature>
<dbReference type="SUPFAM" id="SSF55031">
    <property type="entry name" value="Bacterial exopeptidase dimerisation domain"/>
    <property type="match status" value="1"/>
</dbReference>
<protein>
    <submittedName>
        <fullName evidence="3">Peptidase M20</fullName>
    </submittedName>
</protein>
<comment type="cofactor">
    <cofactor evidence="1">
        <name>Mn(2+)</name>
        <dbReference type="ChEBI" id="CHEBI:29035"/>
    </cofactor>
    <text evidence="1">The Mn(2+) ion enhances activity.</text>
</comment>
<evidence type="ECO:0000259" key="2">
    <source>
        <dbReference type="Pfam" id="PF07687"/>
    </source>
</evidence>
<proteinExistence type="predicted"/>
<dbReference type="GO" id="GO:0046657">
    <property type="term" value="P:folic acid catabolic process"/>
    <property type="evidence" value="ECO:0007669"/>
    <property type="project" value="TreeGrafter"/>
</dbReference>
<keyword evidence="4" id="KW-1185">Reference proteome</keyword>
<dbReference type="InterPro" id="IPR052030">
    <property type="entry name" value="Peptidase_M20/M20A_hydrolases"/>
</dbReference>
<dbReference type="Pfam" id="PF01546">
    <property type="entry name" value="Peptidase_M20"/>
    <property type="match status" value="1"/>
</dbReference>
<dbReference type="InterPro" id="IPR017439">
    <property type="entry name" value="Amidohydrolase"/>
</dbReference>
<dbReference type="Gene3D" id="3.40.630.10">
    <property type="entry name" value="Zn peptidases"/>
    <property type="match status" value="2"/>
</dbReference>
<feature type="binding site" evidence="1">
    <location>
        <position position="181"/>
    </location>
    <ligand>
        <name>Mn(2+)</name>
        <dbReference type="ChEBI" id="CHEBI:29035"/>
        <label>2</label>
    </ligand>
</feature>
<organism evidence="3 4">
    <name type="scientific">Cerasibacillus quisquiliarum</name>
    <dbReference type="NCBI Taxonomy" id="227865"/>
    <lineage>
        <taxon>Bacteria</taxon>
        <taxon>Bacillati</taxon>
        <taxon>Bacillota</taxon>
        <taxon>Bacilli</taxon>
        <taxon>Bacillales</taxon>
        <taxon>Bacillaceae</taxon>
        <taxon>Cerasibacillus</taxon>
    </lineage>
</organism>
<dbReference type="GO" id="GO:0046872">
    <property type="term" value="F:metal ion binding"/>
    <property type="evidence" value="ECO:0007669"/>
    <property type="project" value="UniProtKB-KW"/>
</dbReference>
<dbReference type="AlphaFoldDB" id="A0A511UY71"/>
<reference evidence="3 4" key="1">
    <citation type="submission" date="2019-07" db="EMBL/GenBank/DDBJ databases">
        <title>Whole genome shotgun sequence of Cerasibacillus quisquiliarum NBRC 102429.</title>
        <authorList>
            <person name="Hosoyama A."/>
            <person name="Uohara A."/>
            <person name="Ohji S."/>
            <person name="Ichikawa N."/>
        </authorList>
    </citation>
    <scope>NUCLEOTIDE SEQUENCE [LARGE SCALE GENOMIC DNA]</scope>
    <source>
        <strain evidence="3 4">NBRC 102429</strain>
    </source>
</reference>
<dbReference type="InterPro" id="IPR011650">
    <property type="entry name" value="Peptidase_M20_dimer"/>
</dbReference>
<feature type="binding site" evidence="1">
    <location>
        <position position="402"/>
    </location>
    <ligand>
        <name>Mn(2+)</name>
        <dbReference type="ChEBI" id="CHEBI:29035"/>
        <label>2</label>
    </ligand>
</feature>
<comment type="caution">
    <text evidence="3">The sequence shown here is derived from an EMBL/GenBank/DDBJ whole genome shotgun (WGS) entry which is preliminary data.</text>
</comment>
<gene>
    <name evidence="3" type="primary">abgA</name>
    <name evidence="3" type="ORF">CQU01_18130</name>
</gene>
<dbReference type="PANTHER" id="PTHR30575:SF3">
    <property type="entry name" value="PEPTIDASE M20 DIMERISATION DOMAIN-CONTAINING PROTEIN"/>
    <property type="match status" value="1"/>
</dbReference>
<dbReference type="GO" id="GO:0016805">
    <property type="term" value="F:dipeptidase activity"/>
    <property type="evidence" value="ECO:0007669"/>
    <property type="project" value="TreeGrafter"/>
</dbReference>
<keyword evidence="1" id="KW-0464">Manganese</keyword>
<dbReference type="Proteomes" id="UP000321491">
    <property type="component" value="Unassembled WGS sequence"/>
</dbReference>
<feature type="domain" description="Peptidase M20 dimerisation" evidence="2">
    <location>
        <begin position="230"/>
        <end position="306"/>
    </location>
</feature>
<keyword evidence="1" id="KW-0479">Metal-binding</keyword>
<dbReference type="NCBIfam" id="TIGR01891">
    <property type="entry name" value="amidohydrolases"/>
    <property type="match status" value="1"/>
</dbReference>
<dbReference type="InterPro" id="IPR002933">
    <property type="entry name" value="Peptidase_M20"/>
</dbReference>
<dbReference type="PIRSF" id="PIRSF005962">
    <property type="entry name" value="Pept_M20D_amidohydro"/>
    <property type="match status" value="1"/>
</dbReference>
<dbReference type="GO" id="GO:0005737">
    <property type="term" value="C:cytoplasm"/>
    <property type="evidence" value="ECO:0007669"/>
    <property type="project" value="TreeGrafter"/>
</dbReference>
<dbReference type="Pfam" id="PF07687">
    <property type="entry name" value="M20_dimer"/>
    <property type="match status" value="1"/>
</dbReference>
<accession>A0A511UY71</accession>
<evidence type="ECO:0000256" key="1">
    <source>
        <dbReference type="PIRSR" id="PIRSR005962-1"/>
    </source>
</evidence>
<dbReference type="SUPFAM" id="SSF53187">
    <property type="entry name" value="Zn-dependent exopeptidases"/>
    <property type="match status" value="1"/>
</dbReference>
<dbReference type="PANTHER" id="PTHR30575">
    <property type="entry name" value="PEPTIDASE M20"/>
    <property type="match status" value="1"/>
</dbReference>
<evidence type="ECO:0000313" key="3">
    <source>
        <dbReference type="EMBL" id="GEN31575.1"/>
    </source>
</evidence>
<feature type="binding site" evidence="1">
    <location>
        <position position="205"/>
    </location>
    <ligand>
        <name>Mn(2+)</name>
        <dbReference type="ChEBI" id="CHEBI:29035"/>
        <label>2</label>
    </ligand>
</feature>
<dbReference type="GO" id="GO:0071713">
    <property type="term" value="F:para-aminobenzoyl-glutamate hydrolase activity"/>
    <property type="evidence" value="ECO:0007669"/>
    <property type="project" value="TreeGrafter"/>
</dbReference>
<feature type="binding site" evidence="1">
    <location>
        <position position="145"/>
    </location>
    <ligand>
        <name>Mn(2+)</name>
        <dbReference type="ChEBI" id="CHEBI:29035"/>
        <label>2</label>
    </ligand>
</feature>
<evidence type="ECO:0000313" key="4">
    <source>
        <dbReference type="Proteomes" id="UP000321491"/>
    </source>
</evidence>
<dbReference type="OrthoDB" id="9776731at2"/>
<name>A0A511UY71_9BACI</name>
<sequence length="431" mass="48067">MQFIKSIEQQMIQWRRQFHKNPELGFMEYRTTAYIYRHLKKLQFKTFIGQEVMSDSARYGLPAKATLRHYEKTVLKQGEIESAIFCEIKDGFTGVIGQIKSKHSGPHSAFRFDIDALPITETTEKSHHPYKNNYTSTNKGVMHACGHDGHIAIGLALATYISKRINQLTGTFTLIFQPAEEGGRGAHAIVENGWLDGVDYFYSGHIGLNDLDVGTVALAANGFLASTKIDVLFKGEASHAGISPEKGKNSLLAAANAVMNLYAISRHSEGISRINVGKMIGGTGRNVIAPSSKLEIETRGETERINRYLTERALAILEGSAKMYDVSLKKEVVGQTNVVNCHPELIEKLFNHIQTDDYIKNVLKITDVSGSEDVSFMMNRVHNHGGKATYMIFGANIKHGHHHPSFDFNERVLTIALDVYIQALGIFNKRR</sequence>
<dbReference type="EMBL" id="BJXW01000019">
    <property type="protein sequence ID" value="GEN31575.1"/>
    <property type="molecule type" value="Genomic_DNA"/>
</dbReference>